<organism evidence="1 2">
    <name type="scientific">Panagrolaimus sp. ES5</name>
    <dbReference type="NCBI Taxonomy" id="591445"/>
    <lineage>
        <taxon>Eukaryota</taxon>
        <taxon>Metazoa</taxon>
        <taxon>Ecdysozoa</taxon>
        <taxon>Nematoda</taxon>
        <taxon>Chromadorea</taxon>
        <taxon>Rhabditida</taxon>
        <taxon>Tylenchina</taxon>
        <taxon>Panagrolaimomorpha</taxon>
        <taxon>Panagrolaimoidea</taxon>
        <taxon>Panagrolaimidae</taxon>
        <taxon>Panagrolaimus</taxon>
    </lineage>
</organism>
<reference evidence="2" key="1">
    <citation type="submission" date="2022-11" db="UniProtKB">
        <authorList>
            <consortium name="WormBaseParasite"/>
        </authorList>
    </citation>
    <scope>IDENTIFICATION</scope>
</reference>
<evidence type="ECO:0000313" key="1">
    <source>
        <dbReference type="Proteomes" id="UP000887579"/>
    </source>
</evidence>
<dbReference type="WBParaSite" id="ES5_v2.g18421.t1">
    <property type="protein sequence ID" value="ES5_v2.g18421.t1"/>
    <property type="gene ID" value="ES5_v2.g18421"/>
</dbReference>
<protein>
    <submittedName>
        <fullName evidence="2">Peptidase C1A papain C-terminal domain-containing protein</fullName>
    </submittedName>
</protein>
<proteinExistence type="predicted"/>
<accession>A0AC34FM87</accession>
<name>A0AC34FM87_9BILA</name>
<sequence>MSSSSSRKLLCIVIILLLFLGIALTAAGIAVYLHYMGNRKEAKETQSYMRSLINQINTAADVRWKAKYNPYATRTHDYNYKALRNSTAIKEYISHLNQFFNSDKMQAHLKELDEFPDEKVPKHFDAREKWPMCPSLNYIPNQGGCGSCFAVSAIGVASDRACIQSNGTFRSWLSVEDVLGCCPVCGNCYGGDPLKALVYWAKEGIVTGGRDGCRPYSIGIECGTPCSPATYPDAEYRRTCIKRCQNIYYKNKYEDDKYFGSFSYTIFPRLMSVDNAGKERIEVPSIIKHFNDSSSSPLTLDQIRMIIKKEIFLKGPTTLAFPVTEEFLHYESGIFHVYPEESFEKRIIYWHVVRIIGWGEDKKGHFWTAINSFGSQWGDNGVFHIDTSLLEKFGLEFETGLL</sequence>
<dbReference type="Proteomes" id="UP000887579">
    <property type="component" value="Unplaced"/>
</dbReference>
<evidence type="ECO:0000313" key="2">
    <source>
        <dbReference type="WBParaSite" id="ES5_v2.g18421.t1"/>
    </source>
</evidence>